<name>A0A444LG89_9HYPH</name>
<protein>
    <submittedName>
        <fullName evidence="3">Response regulator</fullName>
    </submittedName>
</protein>
<feature type="domain" description="Response regulatory" evidence="2">
    <location>
        <begin position="2"/>
        <end position="111"/>
    </location>
</feature>
<feature type="modified residue" description="4-aspartylphosphate" evidence="1">
    <location>
        <position position="50"/>
    </location>
</feature>
<proteinExistence type="predicted"/>
<evidence type="ECO:0000259" key="2">
    <source>
        <dbReference type="PROSITE" id="PS50110"/>
    </source>
</evidence>
<sequence>MRVLVVEDEFLLAMNLENMLSELGHEVVGLASNKQEALEVVDGAEIAFVDVRLSDGVTGPEIAETLKARHGVTVVFTTGNPEMVLESRAGVGVVKKPYSDSIIRGALSYAAARRQGRHVPAPAMLTRIPVAI</sequence>
<dbReference type="GO" id="GO:0000160">
    <property type="term" value="P:phosphorelay signal transduction system"/>
    <property type="evidence" value="ECO:0007669"/>
    <property type="project" value="InterPro"/>
</dbReference>
<dbReference type="Gene3D" id="3.40.50.2300">
    <property type="match status" value="1"/>
</dbReference>
<dbReference type="SUPFAM" id="SSF52172">
    <property type="entry name" value="CheY-like"/>
    <property type="match status" value="1"/>
</dbReference>
<accession>A0A444LG89</accession>
<dbReference type="EMBL" id="SBIP01000003">
    <property type="protein sequence ID" value="RWX77073.1"/>
    <property type="molecule type" value="Genomic_DNA"/>
</dbReference>
<organism evidence="3 4">
    <name type="scientific">Neorhizobium lilium</name>
    <dbReference type="NCBI Taxonomy" id="2503024"/>
    <lineage>
        <taxon>Bacteria</taxon>
        <taxon>Pseudomonadati</taxon>
        <taxon>Pseudomonadota</taxon>
        <taxon>Alphaproteobacteria</taxon>
        <taxon>Hyphomicrobiales</taxon>
        <taxon>Rhizobiaceae</taxon>
        <taxon>Rhizobium/Agrobacterium group</taxon>
        <taxon>Neorhizobium</taxon>
    </lineage>
</organism>
<evidence type="ECO:0000313" key="3">
    <source>
        <dbReference type="EMBL" id="RWX77073.1"/>
    </source>
</evidence>
<dbReference type="OrthoDB" id="7060229at2"/>
<dbReference type="AlphaFoldDB" id="A0A444LG89"/>
<comment type="caution">
    <text evidence="3">The sequence shown here is derived from an EMBL/GenBank/DDBJ whole genome shotgun (WGS) entry which is preliminary data.</text>
</comment>
<keyword evidence="4" id="KW-1185">Reference proteome</keyword>
<gene>
    <name evidence="3" type="ORF">EPK99_15565</name>
</gene>
<dbReference type="Pfam" id="PF00072">
    <property type="entry name" value="Response_reg"/>
    <property type="match status" value="1"/>
</dbReference>
<evidence type="ECO:0000256" key="1">
    <source>
        <dbReference type="PROSITE-ProRule" id="PRU00169"/>
    </source>
</evidence>
<dbReference type="SMART" id="SM00448">
    <property type="entry name" value="REC"/>
    <property type="match status" value="1"/>
</dbReference>
<evidence type="ECO:0000313" key="4">
    <source>
        <dbReference type="Proteomes" id="UP000287687"/>
    </source>
</evidence>
<reference evidence="3 4" key="1">
    <citation type="submission" date="2019-01" db="EMBL/GenBank/DDBJ databases">
        <title>The draft genome of Rhizobium sp. 24NR.</title>
        <authorList>
            <person name="Liu L."/>
            <person name="Liang L."/>
            <person name="Shi S."/>
            <person name="Xu L."/>
            <person name="Wang X."/>
            <person name="Li L."/>
            <person name="Zhang X."/>
        </authorList>
    </citation>
    <scope>NUCLEOTIDE SEQUENCE [LARGE SCALE GENOMIC DNA]</scope>
    <source>
        <strain evidence="3 4">24NR</strain>
    </source>
</reference>
<dbReference type="InterPro" id="IPR011006">
    <property type="entry name" value="CheY-like_superfamily"/>
</dbReference>
<dbReference type="Proteomes" id="UP000287687">
    <property type="component" value="Unassembled WGS sequence"/>
</dbReference>
<dbReference type="PROSITE" id="PS50110">
    <property type="entry name" value="RESPONSE_REGULATORY"/>
    <property type="match status" value="1"/>
</dbReference>
<keyword evidence="1" id="KW-0597">Phosphoprotein</keyword>
<dbReference type="NCBIfam" id="NF009972">
    <property type="entry name" value="PRK13435.1-3"/>
    <property type="match status" value="1"/>
</dbReference>
<dbReference type="InterPro" id="IPR001789">
    <property type="entry name" value="Sig_transdc_resp-reg_receiver"/>
</dbReference>
<dbReference type="RefSeq" id="WP_128443987.1">
    <property type="nucleotide sequence ID" value="NZ_SBIP01000003.1"/>
</dbReference>